<dbReference type="InterPro" id="IPR004436">
    <property type="entry name" value="Isocitrate_DH_NADP_mono"/>
</dbReference>
<keyword evidence="7" id="KW-0560">Oxidoreductase</keyword>
<sequence>MSNEVGKIIYTKVDEAPALATYSFLPIIKAFTEATGVTVETRDISLAGRIIAKFPEKLTESQRQSDDLAALGELVKKPEGNIIKLPCISA</sequence>
<dbReference type="GO" id="GO:0006099">
    <property type="term" value="P:tricarboxylic acid cycle"/>
    <property type="evidence" value="ECO:0007669"/>
    <property type="project" value="UniProtKB-KW"/>
</dbReference>
<name>X1RBB0_9ZZZZ</name>
<dbReference type="PANTHER" id="PTHR36999">
    <property type="entry name" value="ISOCITRATE DEHYDROGENASE [NADP]"/>
    <property type="match status" value="1"/>
</dbReference>
<gene>
    <name evidence="8" type="ORF">S12H4_09972</name>
</gene>
<dbReference type="Pfam" id="PF03971">
    <property type="entry name" value="IDH"/>
    <property type="match status" value="1"/>
</dbReference>
<keyword evidence="6" id="KW-0521">NADP</keyword>
<feature type="non-terminal residue" evidence="8">
    <location>
        <position position="90"/>
    </location>
</feature>
<evidence type="ECO:0000256" key="4">
    <source>
        <dbReference type="ARBA" id="ARBA00022723"/>
    </source>
</evidence>
<keyword evidence="5" id="KW-0460">Magnesium</keyword>
<evidence type="ECO:0000256" key="1">
    <source>
        <dbReference type="ARBA" id="ARBA00001946"/>
    </source>
</evidence>
<organism evidence="8">
    <name type="scientific">marine sediment metagenome</name>
    <dbReference type="NCBI Taxonomy" id="412755"/>
    <lineage>
        <taxon>unclassified sequences</taxon>
        <taxon>metagenomes</taxon>
        <taxon>ecological metagenomes</taxon>
    </lineage>
</organism>
<keyword evidence="2" id="KW-0329">Glyoxylate bypass</keyword>
<evidence type="ECO:0000256" key="3">
    <source>
        <dbReference type="ARBA" id="ARBA00022532"/>
    </source>
</evidence>
<evidence type="ECO:0000256" key="6">
    <source>
        <dbReference type="ARBA" id="ARBA00022857"/>
    </source>
</evidence>
<dbReference type="GO" id="GO:0006097">
    <property type="term" value="P:glyoxylate cycle"/>
    <property type="evidence" value="ECO:0007669"/>
    <property type="project" value="UniProtKB-KW"/>
</dbReference>
<comment type="cofactor">
    <cofactor evidence="1">
        <name>Mg(2+)</name>
        <dbReference type="ChEBI" id="CHEBI:18420"/>
    </cofactor>
</comment>
<accession>X1RBB0</accession>
<dbReference type="GO" id="GO:0046872">
    <property type="term" value="F:metal ion binding"/>
    <property type="evidence" value="ECO:0007669"/>
    <property type="project" value="UniProtKB-KW"/>
</dbReference>
<evidence type="ECO:0000256" key="5">
    <source>
        <dbReference type="ARBA" id="ARBA00022842"/>
    </source>
</evidence>
<evidence type="ECO:0008006" key="9">
    <source>
        <dbReference type="Google" id="ProtNLM"/>
    </source>
</evidence>
<reference evidence="8" key="1">
    <citation type="journal article" date="2014" name="Front. Microbiol.">
        <title>High frequency of phylogenetically diverse reductive dehalogenase-homologous genes in deep subseafloor sedimentary metagenomes.</title>
        <authorList>
            <person name="Kawai M."/>
            <person name="Futagami T."/>
            <person name="Toyoda A."/>
            <person name="Takaki Y."/>
            <person name="Nishi S."/>
            <person name="Hori S."/>
            <person name="Arai W."/>
            <person name="Tsubouchi T."/>
            <person name="Morono Y."/>
            <person name="Uchiyama I."/>
            <person name="Ito T."/>
            <person name="Fujiyama A."/>
            <person name="Inagaki F."/>
            <person name="Takami H."/>
        </authorList>
    </citation>
    <scope>NUCLEOTIDE SEQUENCE</scope>
    <source>
        <strain evidence="8">Expedition CK06-06</strain>
    </source>
</reference>
<evidence type="ECO:0000256" key="2">
    <source>
        <dbReference type="ARBA" id="ARBA00022435"/>
    </source>
</evidence>
<comment type="caution">
    <text evidence="8">The sequence shown here is derived from an EMBL/GenBank/DDBJ whole genome shotgun (WGS) entry which is preliminary data.</text>
</comment>
<dbReference type="PANTHER" id="PTHR36999:SF1">
    <property type="entry name" value="ISOCITRATE DEHYDROGENASE (NADP(+))"/>
    <property type="match status" value="1"/>
</dbReference>
<proteinExistence type="predicted"/>
<keyword evidence="4" id="KW-0479">Metal-binding</keyword>
<keyword evidence="3" id="KW-0816">Tricarboxylic acid cycle</keyword>
<evidence type="ECO:0000256" key="7">
    <source>
        <dbReference type="ARBA" id="ARBA00023002"/>
    </source>
</evidence>
<dbReference type="GO" id="GO:0004450">
    <property type="term" value="F:isocitrate dehydrogenase (NADP+) activity"/>
    <property type="evidence" value="ECO:0007669"/>
    <property type="project" value="InterPro"/>
</dbReference>
<dbReference type="AlphaFoldDB" id="X1RBB0"/>
<evidence type="ECO:0000313" key="8">
    <source>
        <dbReference type="EMBL" id="GAI60435.1"/>
    </source>
</evidence>
<dbReference type="EMBL" id="BARW01004160">
    <property type="protein sequence ID" value="GAI60435.1"/>
    <property type="molecule type" value="Genomic_DNA"/>
</dbReference>
<dbReference type="SUPFAM" id="SSF53659">
    <property type="entry name" value="Isocitrate/Isopropylmalate dehydrogenase-like"/>
    <property type="match status" value="1"/>
</dbReference>
<protein>
    <recommendedName>
        <fullName evidence="9">Isopropylmalate dehydrogenase-like domain-containing protein</fullName>
    </recommendedName>
</protein>